<comment type="caution">
    <text evidence="4">The sequence shown here is derived from an EMBL/GenBank/DDBJ whole genome shotgun (WGS) entry which is preliminary data.</text>
</comment>
<dbReference type="SUPFAM" id="SSF52172">
    <property type="entry name" value="CheY-like"/>
    <property type="match status" value="1"/>
</dbReference>
<dbReference type="PANTHER" id="PTHR44591:SF3">
    <property type="entry name" value="RESPONSE REGULATORY DOMAIN-CONTAINING PROTEIN"/>
    <property type="match status" value="1"/>
</dbReference>
<evidence type="ECO:0000256" key="1">
    <source>
        <dbReference type="ARBA" id="ARBA00022553"/>
    </source>
</evidence>
<dbReference type="EMBL" id="JAHJDP010000012">
    <property type="protein sequence ID" value="MBU2689683.1"/>
    <property type="molecule type" value="Genomic_DNA"/>
</dbReference>
<reference evidence="4" key="1">
    <citation type="submission" date="2021-05" db="EMBL/GenBank/DDBJ databases">
        <title>Energy efficiency and biological interactions define the core microbiome of deep oligotrophic groundwater.</title>
        <authorList>
            <person name="Mehrshad M."/>
            <person name="Lopez-Fernandez M."/>
            <person name="Bell E."/>
            <person name="Bernier-Latmani R."/>
            <person name="Bertilsson S."/>
            <person name="Dopson M."/>
        </authorList>
    </citation>
    <scope>NUCLEOTIDE SEQUENCE</scope>
    <source>
        <strain evidence="4">Modern_marine.mb.64</strain>
    </source>
</reference>
<keyword evidence="1 2" id="KW-0597">Phosphoprotein</keyword>
<dbReference type="InterPro" id="IPR011006">
    <property type="entry name" value="CheY-like_superfamily"/>
</dbReference>
<evidence type="ECO:0000313" key="5">
    <source>
        <dbReference type="Proteomes" id="UP000777784"/>
    </source>
</evidence>
<proteinExistence type="predicted"/>
<dbReference type="InterPro" id="IPR050595">
    <property type="entry name" value="Bact_response_regulator"/>
</dbReference>
<dbReference type="PROSITE" id="PS50110">
    <property type="entry name" value="RESPONSE_REGULATORY"/>
    <property type="match status" value="1"/>
</dbReference>
<gene>
    <name evidence="4" type="ORF">KJ970_02070</name>
</gene>
<dbReference type="Gene3D" id="3.40.50.2300">
    <property type="match status" value="1"/>
</dbReference>
<dbReference type="GO" id="GO:0000160">
    <property type="term" value="P:phosphorelay signal transduction system"/>
    <property type="evidence" value="ECO:0007669"/>
    <property type="project" value="InterPro"/>
</dbReference>
<feature type="modified residue" description="4-aspartylphosphate" evidence="2">
    <location>
        <position position="62"/>
    </location>
</feature>
<accession>A0A948RUA2</accession>
<dbReference type="AlphaFoldDB" id="A0A948RUA2"/>
<dbReference type="InterPro" id="IPR017850">
    <property type="entry name" value="Alkaline_phosphatase_core_sf"/>
</dbReference>
<name>A0A948RUA2_UNCEI</name>
<protein>
    <submittedName>
        <fullName evidence="4">Bifunctional response regulator/alkaline phosphatase family protein</fullName>
    </submittedName>
</protein>
<feature type="domain" description="Response regulatory" evidence="3">
    <location>
        <begin position="13"/>
        <end position="127"/>
    </location>
</feature>
<dbReference type="CDD" id="cd00156">
    <property type="entry name" value="REC"/>
    <property type="match status" value="1"/>
</dbReference>
<dbReference type="Pfam" id="PF08665">
    <property type="entry name" value="PglZ"/>
    <property type="match status" value="1"/>
</dbReference>
<evidence type="ECO:0000256" key="2">
    <source>
        <dbReference type="PROSITE-ProRule" id="PRU00169"/>
    </source>
</evidence>
<dbReference type="Proteomes" id="UP000777784">
    <property type="component" value="Unassembled WGS sequence"/>
</dbReference>
<dbReference type="Pfam" id="PF00072">
    <property type="entry name" value="Response_reg"/>
    <property type="match status" value="1"/>
</dbReference>
<evidence type="ECO:0000313" key="4">
    <source>
        <dbReference type="EMBL" id="MBU2689683.1"/>
    </source>
</evidence>
<organism evidence="4 5">
    <name type="scientific">Eiseniibacteriota bacterium</name>
    <dbReference type="NCBI Taxonomy" id="2212470"/>
    <lineage>
        <taxon>Bacteria</taxon>
        <taxon>Candidatus Eiseniibacteriota</taxon>
    </lineage>
</organism>
<dbReference type="SMART" id="SM00448">
    <property type="entry name" value="REC"/>
    <property type="match status" value="1"/>
</dbReference>
<dbReference type="Gene3D" id="3.40.720.10">
    <property type="entry name" value="Alkaline Phosphatase, subunit A"/>
    <property type="match status" value="1"/>
</dbReference>
<dbReference type="InterPro" id="IPR001789">
    <property type="entry name" value="Sig_transdc_resp-reg_receiver"/>
</dbReference>
<sequence>MADKISARNETRRILWVDDEIDLLRPHILYLEGKGYEILPSSNALDALDLISREPVDLVLLDEMMPGMDGLAMLDALKGTHPYLPVIMITKSEEEDLMDRAIGRRITDYLIKPVNPSQIWMACKKVFERREIVKEQRVRGYVQDVAEIRSLSTIDFKWDDWAQLYYKMVRWDLELLRSEDSALRQAHQDYISSLNVEFCRYVEVHYRGWVDQARGERPPFSNDLVEQKVMPLVKQGKKVSLIVIDCMRLDQWLVMEPLLTEMFHSDVDLYCSILPTATPYSRNAIFSGLFPIEIARRFPEYWQEAQNTETSKNRYEQVLLKKLLERNGVRSDALRYLKIYNRNEALELSRQLGSIADLSFSALVFTFVDALSHGRSQSELLQELAPDEDALRSHLRTWFSHSILMETLRTLSERGVHVVITTDHGSVQVKKATRVRANRETSSGVRYKYGDNLVCDERTAIHVRDPQIFKLPLDGLVKHYILAKENYFFLYPNNFRKYERLFRNSFQHGGVSLEEMILPVVTLTPRNLQ</sequence>
<dbReference type="PANTHER" id="PTHR44591">
    <property type="entry name" value="STRESS RESPONSE REGULATOR PROTEIN 1"/>
    <property type="match status" value="1"/>
</dbReference>
<evidence type="ECO:0000259" key="3">
    <source>
        <dbReference type="PROSITE" id="PS50110"/>
    </source>
</evidence>
<dbReference type="SUPFAM" id="SSF53649">
    <property type="entry name" value="Alkaline phosphatase-like"/>
    <property type="match status" value="1"/>
</dbReference>